<gene>
    <name evidence="8" type="ORF">GCM10010384_49580</name>
</gene>
<reference evidence="9" key="1">
    <citation type="journal article" date="2019" name="Int. J. Syst. Evol. Microbiol.">
        <title>The Global Catalogue of Microorganisms (GCM) 10K type strain sequencing project: providing services to taxonomists for standard genome sequencing and annotation.</title>
        <authorList>
            <consortium name="The Broad Institute Genomics Platform"/>
            <consortium name="The Broad Institute Genome Sequencing Center for Infectious Disease"/>
            <person name="Wu L."/>
            <person name="Ma J."/>
        </authorList>
    </citation>
    <scope>NUCLEOTIDE SEQUENCE [LARGE SCALE GENOMIC DNA]</scope>
    <source>
        <strain evidence="9">JCM 4957</strain>
    </source>
</reference>
<dbReference type="Proteomes" id="UP000653308">
    <property type="component" value="Unassembled WGS sequence"/>
</dbReference>
<dbReference type="InterPro" id="IPR039425">
    <property type="entry name" value="RNA_pol_sigma-70-like"/>
</dbReference>
<name>A0ABQ3A6J7_9ACTN</name>
<keyword evidence="3" id="KW-0731">Sigma factor</keyword>
<evidence type="ECO:0000256" key="3">
    <source>
        <dbReference type="ARBA" id="ARBA00023082"/>
    </source>
</evidence>
<evidence type="ECO:0000256" key="4">
    <source>
        <dbReference type="ARBA" id="ARBA00023125"/>
    </source>
</evidence>
<evidence type="ECO:0000256" key="2">
    <source>
        <dbReference type="ARBA" id="ARBA00023015"/>
    </source>
</evidence>
<dbReference type="InterPro" id="IPR013324">
    <property type="entry name" value="RNA_pol_sigma_r3/r4-like"/>
</dbReference>
<dbReference type="Pfam" id="PF08281">
    <property type="entry name" value="Sigma70_r4_2"/>
    <property type="match status" value="1"/>
</dbReference>
<sequence>MHVAGVLGRRQDLPGVEGVGVARPPGEAADIRVAGEDLLPARGEGDRHDPGERDARDPGPAQPAGIPIDALQRLPARQREALVLRHWLGLEESETAAAMGISGGSVKTHTARGVAALTQAMEARR</sequence>
<proteinExistence type="inferred from homology"/>
<feature type="compositionally biased region" description="Basic and acidic residues" evidence="6">
    <location>
        <begin position="43"/>
        <end position="57"/>
    </location>
</feature>
<evidence type="ECO:0000313" key="9">
    <source>
        <dbReference type="Proteomes" id="UP000653308"/>
    </source>
</evidence>
<accession>A0ABQ3A6J7</accession>
<dbReference type="SUPFAM" id="SSF88659">
    <property type="entry name" value="Sigma3 and sigma4 domains of RNA polymerase sigma factors"/>
    <property type="match status" value="1"/>
</dbReference>
<protein>
    <recommendedName>
        <fullName evidence="7">RNA polymerase sigma factor 70 region 4 type 2 domain-containing protein</fullName>
    </recommendedName>
</protein>
<evidence type="ECO:0000256" key="6">
    <source>
        <dbReference type="SAM" id="MobiDB-lite"/>
    </source>
</evidence>
<evidence type="ECO:0000313" key="8">
    <source>
        <dbReference type="EMBL" id="GGY36459.1"/>
    </source>
</evidence>
<organism evidence="8 9">
    <name type="scientific">Streptomyces djakartensis</name>
    <dbReference type="NCBI Taxonomy" id="68193"/>
    <lineage>
        <taxon>Bacteria</taxon>
        <taxon>Bacillati</taxon>
        <taxon>Actinomycetota</taxon>
        <taxon>Actinomycetes</taxon>
        <taxon>Kitasatosporales</taxon>
        <taxon>Streptomycetaceae</taxon>
        <taxon>Streptomyces</taxon>
    </lineage>
</organism>
<dbReference type="CDD" id="cd06171">
    <property type="entry name" value="Sigma70_r4"/>
    <property type="match status" value="1"/>
</dbReference>
<comment type="similarity">
    <text evidence="1">Belongs to the sigma-70 factor family. ECF subfamily.</text>
</comment>
<keyword evidence="9" id="KW-1185">Reference proteome</keyword>
<evidence type="ECO:0000259" key="7">
    <source>
        <dbReference type="Pfam" id="PF08281"/>
    </source>
</evidence>
<keyword evidence="5" id="KW-0804">Transcription</keyword>
<feature type="domain" description="RNA polymerase sigma factor 70 region 4 type 2" evidence="7">
    <location>
        <begin position="69"/>
        <end position="117"/>
    </location>
</feature>
<dbReference type="PANTHER" id="PTHR43133:SF8">
    <property type="entry name" value="RNA POLYMERASE SIGMA FACTOR HI_1459-RELATED"/>
    <property type="match status" value="1"/>
</dbReference>
<keyword evidence="2" id="KW-0805">Transcription regulation</keyword>
<dbReference type="PANTHER" id="PTHR43133">
    <property type="entry name" value="RNA POLYMERASE ECF-TYPE SIGMA FACTO"/>
    <property type="match status" value="1"/>
</dbReference>
<feature type="region of interest" description="Disordered" evidence="6">
    <location>
        <begin position="1"/>
        <end position="67"/>
    </location>
</feature>
<keyword evidence="4" id="KW-0238">DNA-binding</keyword>
<evidence type="ECO:0000256" key="5">
    <source>
        <dbReference type="ARBA" id="ARBA00023163"/>
    </source>
</evidence>
<dbReference type="InterPro" id="IPR036388">
    <property type="entry name" value="WH-like_DNA-bd_sf"/>
</dbReference>
<evidence type="ECO:0000256" key="1">
    <source>
        <dbReference type="ARBA" id="ARBA00010641"/>
    </source>
</evidence>
<dbReference type="InterPro" id="IPR013249">
    <property type="entry name" value="RNA_pol_sigma70_r4_t2"/>
</dbReference>
<dbReference type="Gene3D" id="1.10.10.10">
    <property type="entry name" value="Winged helix-like DNA-binding domain superfamily/Winged helix DNA-binding domain"/>
    <property type="match status" value="1"/>
</dbReference>
<comment type="caution">
    <text evidence="8">The sequence shown here is derived from an EMBL/GenBank/DDBJ whole genome shotgun (WGS) entry which is preliminary data.</text>
</comment>
<dbReference type="EMBL" id="BMWE01000015">
    <property type="protein sequence ID" value="GGY36459.1"/>
    <property type="molecule type" value="Genomic_DNA"/>
</dbReference>